<name>A0A5N7BDF4_9EURO</name>
<sequence>MRDDVSFQEWPSSLSPSLALSVSFSLSTSLPLSFYMELFVSESIPCPMSRHLPSDTAEPERPQHPLVSDVR</sequence>
<feature type="region of interest" description="Disordered" evidence="1">
    <location>
        <begin position="49"/>
        <end position="71"/>
    </location>
</feature>
<organism evidence="2 3">
    <name type="scientific">Aspergillus bertholletiae</name>
    <dbReference type="NCBI Taxonomy" id="1226010"/>
    <lineage>
        <taxon>Eukaryota</taxon>
        <taxon>Fungi</taxon>
        <taxon>Dikarya</taxon>
        <taxon>Ascomycota</taxon>
        <taxon>Pezizomycotina</taxon>
        <taxon>Eurotiomycetes</taxon>
        <taxon>Eurotiomycetidae</taxon>
        <taxon>Eurotiales</taxon>
        <taxon>Aspergillaceae</taxon>
        <taxon>Aspergillus</taxon>
        <taxon>Aspergillus subgen. Circumdati</taxon>
    </lineage>
</organism>
<evidence type="ECO:0000313" key="3">
    <source>
        <dbReference type="Proteomes" id="UP000326198"/>
    </source>
</evidence>
<accession>A0A5N7BDF4</accession>
<protein>
    <submittedName>
        <fullName evidence="2">Uncharacterized protein</fullName>
    </submittedName>
</protein>
<proteinExistence type="predicted"/>
<reference evidence="2 3" key="1">
    <citation type="submission" date="2019-04" db="EMBL/GenBank/DDBJ databases">
        <title>Friends and foes A comparative genomics studyof 23 Aspergillus species from section Flavi.</title>
        <authorList>
            <consortium name="DOE Joint Genome Institute"/>
            <person name="Kjaerbolling I."/>
            <person name="Vesth T."/>
            <person name="Frisvad J.C."/>
            <person name="Nybo J.L."/>
            <person name="Theobald S."/>
            <person name="Kildgaard S."/>
            <person name="Isbrandt T."/>
            <person name="Kuo A."/>
            <person name="Sato A."/>
            <person name="Lyhne E.K."/>
            <person name="Kogle M.E."/>
            <person name="Wiebenga A."/>
            <person name="Kun R.S."/>
            <person name="Lubbers R.J."/>
            <person name="Makela M.R."/>
            <person name="Barry K."/>
            <person name="Chovatia M."/>
            <person name="Clum A."/>
            <person name="Daum C."/>
            <person name="Haridas S."/>
            <person name="He G."/>
            <person name="LaButti K."/>
            <person name="Lipzen A."/>
            <person name="Mondo S."/>
            <person name="Riley R."/>
            <person name="Salamov A."/>
            <person name="Simmons B.A."/>
            <person name="Magnuson J.K."/>
            <person name="Henrissat B."/>
            <person name="Mortensen U.H."/>
            <person name="Larsen T.O."/>
            <person name="Devries R.P."/>
            <person name="Grigoriev I.V."/>
            <person name="Machida M."/>
            <person name="Baker S.E."/>
            <person name="Andersen M.R."/>
        </authorList>
    </citation>
    <scope>NUCLEOTIDE SEQUENCE [LARGE SCALE GENOMIC DNA]</scope>
    <source>
        <strain evidence="2 3">IBT 29228</strain>
    </source>
</reference>
<keyword evidence="3" id="KW-1185">Reference proteome</keyword>
<gene>
    <name evidence="2" type="ORF">BDV26DRAFT_258599</name>
</gene>
<dbReference type="Proteomes" id="UP000326198">
    <property type="component" value="Unassembled WGS sequence"/>
</dbReference>
<dbReference type="AlphaFoldDB" id="A0A5N7BDF4"/>
<evidence type="ECO:0000313" key="2">
    <source>
        <dbReference type="EMBL" id="KAE8379801.1"/>
    </source>
</evidence>
<dbReference type="EMBL" id="ML736189">
    <property type="protein sequence ID" value="KAE8379801.1"/>
    <property type="molecule type" value="Genomic_DNA"/>
</dbReference>
<evidence type="ECO:0000256" key="1">
    <source>
        <dbReference type="SAM" id="MobiDB-lite"/>
    </source>
</evidence>